<feature type="compositionally biased region" description="Polar residues" evidence="19">
    <location>
        <begin position="193"/>
        <end position="204"/>
    </location>
</feature>
<dbReference type="GO" id="GO:0006260">
    <property type="term" value="P:DNA replication"/>
    <property type="evidence" value="ECO:0007669"/>
    <property type="project" value="UniProtKB-KW"/>
</dbReference>
<keyword evidence="8" id="KW-0378">Hydrolase</keyword>
<dbReference type="CDD" id="cd17920">
    <property type="entry name" value="DEXHc_RecQ"/>
    <property type="match status" value="1"/>
</dbReference>
<dbReference type="Pfam" id="PF00270">
    <property type="entry name" value="DEAD"/>
    <property type="match status" value="1"/>
</dbReference>
<feature type="compositionally biased region" description="Low complexity" evidence="19">
    <location>
        <begin position="1398"/>
        <end position="1413"/>
    </location>
</feature>
<reference evidence="22 23" key="1">
    <citation type="journal article" date="2013" name="PLoS Genet.">
        <title>The genome and development-dependent transcriptomes of Pyronema confluens: a window into fungal evolution.</title>
        <authorList>
            <person name="Traeger S."/>
            <person name="Altegoer F."/>
            <person name="Freitag M."/>
            <person name="Gabaldon T."/>
            <person name="Kempken F."/>
            <person name="Kumar A."/>
            <person name="Marcet-Houben M."/>
            <person name="Poggeler S."/>
            <person name="Stajich J.E."/>
            <person name="Nowrousian M."/>
        </authorList>
    </citation>
    <scope>NUCLEOTIDE SEQUENCE [LARGE SCALE GENOMIC DNA]</scope>
    <source>
        <strain evidence="23">CBS 100304</strain>
        <tissue evidence="22">Vegetative mycelium</tissue>
    </source>
</reference>
<comment type="subcellular location">
    <subcellularLocation>
        <location evidence="2">Nucleus</location>
    </subcellularLocation>
</comment>
<evidence type="ECO:0000256" key="14">
    <source>
        <dbReference type="ARBA" id="ARBA00023235"/>
    </source>
</evidence>
<evidence type="ECO:0000256" key="13">
    <source>
        <dbReference type="ARBA" id="ARBA00023204"/>
    </source>
</evidence>
<dbReference type="InterPro" id="IPR001650">
    <property type="entry name" value="Helicase_C-like"/>
</dbReference>
<comment type="catalytic activity">
    <reaction evidence="16">
        <text>Couples ATP hydrolysis with the unwinding of duplex DNA by translocating in the 3'-5' direction.</text>
        <dbReference type="EC" id="5.6.2.4"/>
    </reaction>
</comment>
<dbReference type="InterPro" id="IPR002464">
    <property type="entry name" value="DNA/RNA_helicase_DEAH_CS"/>
</dbReference>
<dbReference type="Proteomes" id="UP000018144">
    <property type="component" value="Unassembled WGS sequence"/>
</dbReference>
<evidence type="ECO:0000256" key="8">
    <source>
        <dbReference type="ARBA" id="ARBA00022801"/>
    </source>
</evidence>
<dbReference type="FunFam" id="3.40.50.300:FF:000537">
    <property type="entry name" value="Bloom syndrome RecQ-like helicase"/>
    <property type="match status" value="1"/>
</dbReference>
<evidence type="ECO:0000256" key="5">
    <source>
        <dbReference type="ARBA" id="ARBA00022723"/>
    </source>
</evidence>
<feature type="compositionally biased region" description="Acidic residues" evidence="19">
    <location>
        <begin position="366"/>
        <end position="376"/>
    </location>
</feature>
<feature type="compositionally biased region" description="Acidic residues" evidence="19">
    <location>
        <begin position="1596"/>
        <end position="1608"/>
    </location>
</feature>
<dbReference type="GO" id="GO:0000724">
    <property type="term" value="P:double-strand break repair via homologous recombination"/>
    <property type="evidence" value="ECO:0007669"/>
    <property type="project" value="TreeGrafter"/>
</dbReference>
<feature type="compositionally biased region" description="Low complexity" evidence="19">
    <location>
        <begin position="213"/>
        <end position="227"/>
    </location>
</feature>
<protein>
    <recommendedName>
        <fullName evidence="18">RecQ-like DNA helicase BLM</fullName>
        <ecNumber evidence="17">5.6.2.4</ecNumber>
    </recommendedName>
</protein>
<dbReference type="InterPro" id="IPR018982">
    <property type="entry name" value="RQC_domain"/>
</dbReference>
<dbReference type="PANTHER" id="PTHR13710:SF153">
    <property type="entry name" value="RECQ-LIKE DNA HELICASE BLM"/>
    <property type="match status" value="1"/>
</dbReference>
<organism evidence="22 23">
    <name type="scientific">Pyronema omphalodes (strain CBS 100304)</name>
    <name type="common">Pyronema confluens</name>
    <dbReference type="NCBI Taxonomy" id="1076935"/>
    <lineage>
        <taxon>Eukaryota</taxon>
        <taxon>Fungi</taxon>
        <taxon>Dikarya</taxon>
        <taxon>Ascomycota</taxon>
        <taxon>Pezizomycotina</taxon>
        <taxon>Pezizomycetes</taxon>
        <taxon>Pezizales</taxon>
        <taxon>Pyronemataceae</taxon>
        <taxon>Pyronema</taxon>
    </lineage>
</organism>
<evidence type="ECO:0000256" key="9">
    <source>
        <dbReference type="ARBA" id="ARBA00022806"/>
    </source>
</evidence>
<feature type="compositionally biased region" description="Polar residues" evidence="19">
    <location>
        <begin position="228"/>
        <end position="240"/>
    </location>
</feature>
<dbReference type="Pfam" id="PF00271">
    <property type="entry name" value="Helicase_C"/>
    <property type="match status" value="1"/>
</dbReference>
<dbReference type="InterPro" id="IPR004589">
    <property type="entry name" value="DNA_helicase_ATP-dep_RecQ"/>
</dbReference>
<dbReference type="eggNOG" id="KOG0351">
    <property type="taxonomic scope" value="Eukaryota"/>
</dbReference>
<feature type="region of interest" description="Disordered" evidence="19">
    <location>
        <begin position="1385"/>
        <end position="1413"/>
    </location>
</feature>
<keyword evidence="9 22" id="KW-0347">Helicase</keyword>
<dbReference type="Pfam" id="PF09382">
    <property type="entry name" value="RQC"/>
    <property type="match status" value="1"/>
</dbReference>
<feature type="compositionally biased region" description="Basic residues" evidence="19">
    <location>
        <begin position="380"/>
        <end position="390"/>
    </location>
</feature>
<dbReference type="FunFam" id="3.40.50.300:FF:000340">
    <property type="entry name" value="Bloom syndrome, RecQ helicase"/>
    <property type="match status" value="1"/>
</dbReference>
<evidence type="ECO:0000256" key="19">
    <source>
        <dbReference type="SAM" id="MobiDB-lite"/>
    </source>
</evidence>
<feature type="compositionally biased region" description="Polar residues" evidence="19">
    <location>
        <begin position="1623"/>
        <end position="1638"/>
    </location>
</feature>
<feature type="region of interest" description="Disordered" evidence="19">
    <location>
        <begin position="1556"/>
        <end position="1727"/>
    </location>
</feature>
<feature type="compositionally biased region" description="Pro residues" evidence="19">
    <location>
        <begin position="57"/>
        <end position="72"/>
    </location>
</feature>
<comment type="similarity">
    <text evidence="3">Belongs to the helicase family. RecQ subfamily.</text>
</comment>
<evidence type="ECO:0000313" key="23">
    <source>
        <dbReference type="Proteomes" id="UP000018144"/>
    </source>
</evidence>
<dbReference type="InterPro" id="IPR011545">
    <property type="entry name" value="DEAD/DEAH_box_helicase_dom"/>
</dbReference>
<dbReference type="GO" id="GO:0009378">
    <property type="term" value="F:four-way junction helicase activity"/>
    <property type="evidence" value="ECO:0007669"/>
    <property type="project" value="TreeGrafter"/>
</dbReference>
<keyword evidence="15" id="KW-0539">Nucleus</keyword>
<feature type="compositionally biased region" description="Low complexity" evidence="19">
    <location>
        <begin position="451"/>
        <end position="463"/>
    </location>
</feature>
<feature type="domain" description="Helicase ATP-binding" evidence="20">
    <location>
        <begin position="866"/>
        <end position="1045"/>
    </location>
</feature>
<feature type="region of interest" description="Disordered" evidence="19">
    <location>
        <begin position="18"/>
        <end position="494"/>
    </location>
</feature>
<evidence type="ECO:0000256" key="7">
    <source>
        <dbReference type="ARBA" id="ARBA00022763"/>
    </source>
</evidence>
<dbReference type="GO" id="GO:0005737">
    <property type="term" value="C:cytoplasm"/>
    <property type="evidence" value="ECO:0007669"/>
    <property type="project" value="TreeGrafter"/>
</dbReference>
<feature type="domain" description="Helicase C-terminal" evidence="21">
    <location>
        <begin position="1071"/>
        <end position="1225"/>
    </location>
</feature>
<dbReference type="SUPFAM" id="SSF52540">
    <property type="entry name" value="P-loop containing nucleoside triphosphate hydrolases"/>
    <property type="match status" value="2"/>
</dbReference>
<dbReference type="GO" id="GO:0043138">
    <property type="term" value="F:3'-5' DNA helicase activity"/>
    <property type="evidence" value="ECO:0007669"/>
    <property type="project" value="UniProtKB-EC"/>
</dbReference>
<proteinExistence type="inferred from homology"/>
<dbReference type="CDD" id="cd18794">
    <property type="entry name" value="SF2_C_RecQ"/>
    <property type="match status" value="1"/>
</dbReference>
<keyword evidence="23" id="KW-1185">Reference proteome</keyword>
<evidence type="ECO:0000256" key="4">
    <source>
        <dbReference type="ARBA" id="ARBA00022705"/>
    </source>
</evidence>
<evidence type="ECO:0000256" key="17">
    <source>
        <dbReference type="ARBA" id="ARBA00034808"/>
    </source>
</evidence>
<evidence type="ECO:0000256" key="3">
    <source>
        <dbReference type="ARBA" id="ARBA00005446"/>
    </source>
</evidence>
<comment type="cofactor">
    <cofactor evidence="1">
        <name>Zn(2+)</name>
        <dbReference type="ChEBI" id="CHEBI:29105"/>
    </cofactor>
</comment>
<evidence type="ECO:0000256" key="15">
    <source>
        <dbReference type="ARBA" id="ARBA00023242"/>
    </source>
</evidence>
<evidence type="ECO:0000259" key="20">
    <source>
        <dbReference type="PROSITE" id="PS51192"/>
    </source>
</evidence>
<feature type="compositionally biased region" description="Basic and acidic residues" evidence="19">
    <location>
        <begin position="546"/>
        <end position="556"/>
    </location>
</feature>
<dbReference type="OrthoDB" id="10261556at2759"/>
<evidence type="ECO:0000256" key="10">
    <source>
        <dbReference type="ARBA" id="ARBA00022833"/>
    </source>
</evidence>
<dbReference type="PROSITE" id="PS51194">
    <property type="entry name" value="HELICASE_CTER"/>
    <property type="match status" value="1"/>
</dbReference>
<dbReference type="GO" id="GO:0005634">
    <property type="term" value="C:nucleus"/>
    <property type="evidence" value="ECO:0007669"/>
    <property type="project" value="UniProtKB-SubCell"/>
</dbReference>
<keyword evidence="6" id="KW-0547">Nucleotide-binding</keyword>
<feature type="compositionally biased region" description="Polar residues" evidence="19">
    <location>
        <begin position="763"/>
        <end position="774"/>
    </location>
</feature>
<dbReference type="STRING" id="1076935.U4LPC5"/>
<evidence type="ECO:0000256" key="16">
    <source>
        <dbReference type="ARBA" id="ARBA00034617"/>
    </source>
</evidence>
<dbReference type="GO" id="GO:0005524">
    <property type="term" value="F:ATP binding"/>
    <property type="evidence" value="ECO:0007669"/>
    <property type="project" value="UniProtKB-KW"/>
</dbReference>
<feature type="compositionally biased region" description="Pro residues" evidence="19">
    <location>
        <begin position="87"/>
        <end position="97"/>
    </location>
</feature>
<evidence type="ECO:0000256" key="2">
    <source>
        <dbReference type="ARBA" id="ARBA00004123"/>
    </source>
</evidence>
<gene>
    <name evidence="22" type="ORF">PCON_02494</name>
</gene>
<keyword evidence="12" id="KW-0238">DNA-binding</keyword>
<evidence type="ECO:0000256" key="11">
    <source>
        <dbReference type="ARBA" id="ARBA00022840"/>
    </source>
</evidence>
<dbReference type="NCBIfam" id="TIGR00614">
    <property type="entry name" value="recQ_fam"/>
    <property type="match status" value="1"/>
</dbReference>
<dbReference type="GO" id="GO:0005694">
    <property type="term" value="C:chromosome"/>
    <property type="evidence" value="ECO:0007669"/>
    <property type="project" value="TreeGrafter"/>
</dbReference>
<feature type="compositionally biased region" description="Gly residues" evidence="19">
    <location>
        <begin position="1666"/>
        <end position="1688"/>
    </location>
</feature>
<dbReference type="InterPro" id="IPR036388">
    <property type="entry name" value="WH-like_DNA-bd_sf"/>
</dbReference>
<dbReference type="SMART" id="SM00487">
    <property type="entry name" value="DEXDc"/>
    <property type="match status" value="1"/>
</dbReference>
<feature type="compositionally biased region" description="Polar residues" evidence="19">
    <location>
        <begin position="291"/>
        <end position="306"/>
    </location>
</feature>
<keyword evidence="5" id="KW-0479">Metal-binding</keyword>
<accession>U4LPC5</accession>
<feature type="compositionally biased region" description="Low complexity" evidence="19">
    <location>
        <begin position="73"/>
        <end position="86"/>
    </location>
</feature>
<feature type="compositionally biased region" description="Basic and acidic residues" evidence="19">
    <location>
        <begin position="1556"/>
        <end position="1567"/>
    </location>
</feature>
<keyword evidence="10" id="KW-0862">Zinc</keyword>
<dbReference type="PROSITE" id="PS00690">
    <property type="entry name" value="DEAH_ATP_HELICASE"/>
    <property type="match status" value="1"/>
</dbReference>
<feature type="region of interest" description="Disordered" evidence="19">
    <location>
        <begin position="762"/>
        <end position="815"/>
    </location>
</feature>
<feature type="compositionally biased region" description="Acidic residues" evidence="19">
    <location>
        <begin position="181"/>
        <end position="190"/>
    </location>
</feature>
<feature type="compositionally biased region" description="Basic and acidic residues" evidence="19">
    <location>
        <begin position="323"/>
        <end position="334"/>
    </location>
</feature>
<feature type="region of interest" description="Disordered" evidence="19">
    <location>
        <begin position="1473"/>
        <end position="1496"/>
    </location>
</feature>
<name>U4LPC5_PYROM</name>
<dbReference type="Gene3D" id="3.40.50.300">
    <property type="entry name" value="P-loop containing nucleotide triphosphate hydrolases"/>
    <property type="match status" value="2"/>
</dbReference>
<dbReference type="SMART" id="SM00490">
    <property type="entry name" value="HELICc"/>
    <property type="match status" value="1"/>
</dbReference>
<keyword evidence="7" id="KW-0227">DNA damage</keyword>
<feature type="compositionally biased region" description="Polar residues" evidence="19">
    <location>
        <begin position="575"/>
        <end position="635"/>
    </location>
</feature>
<feature type="compositionally biased region" description="Pro residues" evidence="19">
    <location>
        <begin position="780"/>
        <end position="792"/>
    </location>
</feature>
<dbReference type="GO" id="GO:0003677">
    <property type="term" value="F:DNA binding"/>
    <property type="evidence" value="ECO:0007669"/>
    <property type="project" value="UniProtKB-KW"/>
</dbReference>
<feature type="compositionally biased region" description="Gly residues" evidence="19">
    <location>
        <begin position="1718"/>
        <end position="1727"/>
    </location>
</feature>
<evidence type="ECO:0000256" key="1">
    <source>
        <dbReference type="ARBA" id="ARBA00001947"/>
    </source>
</evidence>
<evidence type="ECO:0000313" key="22">
    <source>
        <dbReference type="EMBL" id="CCX34016.1"/>
    </source>
</evidence>
<keyword evidence="4" id="KW-0235">DNA replication</keyword>
<dbReference type="GO" id="GO:0046872">
    <property type="term" value="F:metal ion binding"/>
    <property type="evidence" value="ECO:0007669"/>
    <property type="project" value="UniProtKB-KW"/>
</dbReference>
<evidence type="ECO:0000256" key="6">
    <source>
        <dbReference type="ARBA" id="ARBA00022741"/>
    </source>
</evidence>
<dbReference type="Pfam" id="PF16124">
    <property type="entry name" value="RecQ_Zn_bind"/>
    <property type="match status" value="1"/>
</dbReference>
<feature type="region of interest" description="Disordered" evidence="19">
    <location>
        <begin position="546"/>
        <end position="714"/>
    </location>
</feature>
<feature type="compositionally biased region" description="Acidic residues" evidence="19">
    <location>
        <begin position="426"/>
        <end position="441"/>
    </location>
</feature>
<feature type="compositionally biased region" description="Acidic residues" evidence="19">
    <location>
        <begin position="1570"/>
        <end position="1589"/>
    </location>
</feature>
<keyword evidence="11" id="KW-0067">ATP-binding</keyword>
<evidence type="ECO:0000256" key="18">
    <source>
        <dbReference type="ARBA" id="ARBA00073450"/>
    </source>
</evidence>
<keyword evidence="13" id="KW-0234">DNA repair</keyword>
<dbReference type="PROSITE" id="PS51192">
    <property type="entry name" value="HELICASE_ATP_BIND_1"/>
    <property type="match status" value="1"/>
</dbReference>
<feature type="compositionally biased region" description="Polar residues" evidence="19">
    <location>
        <begin position="252"/>
        <end position="265"/>
    </location>
</feature>
<keyword evidence="14" id="KW-0413">Isomerase</keyword>
<dbReference type="Gene3D" id="1.10.10.10">
    <property type="entry name" value="Winged helix-like DNA-binding domain superfamily/Winged helix DNA-binding domain"/>
    <property type="match status" value="1"/>
</dbReference>
<evidence type="ECO:0000256" key="12">
    <source>
        <dbReference type="ARBA" id="ARBA00023125"/>
    </source>
</evidence>
<dbReference type="PANTHER" id="PTHR13710">
    <property type="entry name" value="DNA HELICASE RECQ FAMILY MEMBER"/>
    <property type="match status" value="1"/>
</dbReference>
<dbReference type="EC" id="5.6.2.4" evidence="17"/>
<dbReference type="InterPro" id="IPR032284">
    <property type="entry name" value="RecQ_Zn-bd"/>
</dbReference>
<sequence>MSTTTKNNLAIHLAWFNREKPFIPPQPKNPRPRNELLPPVAVNIPSVTPAASISRPTPAPPPSPPTIPPPPTRALTRLPSQSARIASPPPPPRPPPHSHSETDMSKIQLQSSSKRSKLSSYPGTPVPVSKPLPASTAVPNPAPQTPGLGAGIARKVVSRGNEPQLTASSLRRKVQPPVDVDCIDLTDDIPDPVSTQQPAPTQRATLAPAPVSTQRAAPRTAARQDTPSQSQIPSHMSQIIDSDDDIEMFTVPPSTQRALRQTSLQPPAAVETTVSRASKKRKSGDFLVDNYDTTPSHSERASSPSRENALDMMRSPQRQWRLNGEKTPDAEVGLRRMNMSAQRQGRTEEEGESATKRRRKEAQPVLEEEDEDEEEEISTRRRNNVKKSRQRVVPDSEDEEMLSNDDVGTTKGKSNSVVDKGQDSDYGGEDELFTGLLEEDVPDRTRDCPRSSSFASPYASDSPTKPSLIPKPTPSVTSNATADEADEFSGWSKDRLSNELKKLKEEHYELMTSLQDDYYDQGDVPPKDQILRKVALKQKMNLIEKRLSAPEKEKEVASSNPSAIDTPTARRGVVESTQFAPLVPRSQQRSIAETLTTATKQTSSFSTHISQSHTTRNTFQKESVGVNTYSISTIRSPPKKPVSQLPIDLSSPNPVRRPAQRLNAYKPDSPPPDFGYDSDFYNSEPEPAPEPQQRDRPLPIPAKQSDEEDFIGSDDDDMEHLLAAVDTPAPPPVNDDFQIIEPPRYQHQQQHQVSKRVPLGVATVNSPQRRTINQVLGYDKPPPPSRQPPAAPSVPAATQSRDVQGPGNPRMTQQIHNVPGRAHNQHAQQVDLTRADMQHPWSREVAKVLKDRFHLSGFRQNQLEAINETLSGKNVFVIMPTGGGKSLIYQLPAIVSSGKTRGVTVVISPLLSLMTDQVDHLNKLHINACYINGDSTTEEKKFIFEQLFSRDPRLQLIYVTPEMVCKSGQLQSAFDRLYSNGKLARLVIDEAHCVSEWGHDFRPDYKELGKLREKYNDIPLIALTATATHKVRIDVQTVLKIRGCKVLEMSFNRPNLSYEVRAKKTEGGKKVIEQVADICREHAGQAGIIYCFSRNDCETVAASLAEMGISCHYFHAGIDSKTKKKLQKDWQANKFKIIVATIAFGMGIDKPDVRFVIHHSMPKSLEGYYQETGRAGRDGKPSNCTLFYSYADGQKYIAMAEKDAKNRNNNKVDWQILHRQREMLQMVVQYCDNPAECRRTQVLRYFGETFDRSKCMGGCDNCLNNAGNDLFEERDVTEDAANIIKLAEYYDGQNRTILMAIASYQGKRDKKDGPETPPGFGTGAKYQRNECERLFHAVHAAEGISETYVQMKMGAITAYIAKGRQAHLITSGQKRIKMLFEINKASRPARKPTTRKPAAGAATSTSASDGASAGASFRAGELELSAFAAPARGVTRNGYEADGFVIPDDDEGGDDGYGFDALGMPPVRRRAAAGTATASSRAKKVSKPPPRPITTADALPQLTSLENEFFLRFMDEARKIRENIMKRKKLQRKVMEFGDDFVALAERYRRDMEEVYEGTGEKVRGWDEGGGQEEEEGEEDYGFDDEEDYGAFFNNEAEEAEEAEEEYSEYFQQRERDEDDFISQWNQTQVAAQASKGSGSKRAPSASGRVGGRQRGGQRKFIKRASGGGGSRKLGGSTVGGSGNGSGSGSARVKKTPAPKRGGGSSRGREGGAVAAPSGGGGVRPMW</sequence>
<dbReference type="GO" id="GO:0016787">
    <property type="term" value="F:hydrolase activity"/>
    <property type="evidence" value="ECO:0007669"/>
    <property type="project" value="UniProtKB-KW"/>
</dbReference>
<dbReference type="InterPro" id="IPR027417">
    <property type="entry name" value="P-loop_NTPase"/>
</dbReference>
<dbReference type="InterPro" id="IPR014001">
    <property type="entry name" value="Helicase_ATP-bd"/>
</dbReference>
<evidence type="ECO:0000259" key="21">
    <source>
        <dbReference type="PROSITE" id="PS51194"/>
    </source>
</evidence>
<dbReference type="EMBL" id="HF936296">
    <property type="protein sequence ID" value="CCX34016.1"/>
    <property type="molecule type" value="Genomic_DNA"/>
</dbReference>